<evidence type="ECO:0000313" key="2">
    <source>
        <dbReference type="EMBL" id="MFC3149375.1"/>
    </source>
</evidence>
<dbReference type="InterPro" id="IPR001633">
    <property type="entry name" value="EAL_dom"/>
</dbReference>
<dbReference type="Gene3D" id="3.30.70.270">
    <property type="match status" value="1"/>
</dbReference>
<dbReference type="InterPro" id="IPR043128">
    <property type="entry name" value="Rev_trsase/Diguanyl_cyclase"/>
</dbReference>
<name>A0ABV7HB80_9BURK</name>
<dbReference type="RefSeq" id="WP_377306084.1">
    <property type="nucleotide sequence ID" value="NZ_CP180191.1"/>
</dbReference>
<reference evidence="3" key="1">
    <citation type="journal article" date="2019" name="Int. J. Syst. Evol. Microbiol.">
        <title>The Global Catalogue of Microorganisms (GCM) 10K type strain sequencing project: providing services to taxonomists for standard genome sequencing and annotation.</title>
        <authorList>
            <consortium name="The Broad Institute Genomics Platform"/>
            <consortium name="The Broad Institute Genome Sequencing Center for Infectious Disease"/>
            <person name="Wu L."/>
            <person name="Ma J."/>
        </authorList>
    </citation>
    <scope>NUCLEOTIDE SEQUENCE [LARGE SCALE GENOMIC DNA]</scope>
    <source>
        <strain evidence="3">KCTC 52168</strain>
    </source>
</reference>
<dbReference type="InterPro" id="IPR029787">
    <property type="entry name" value="Nucleotide_cyclase"/>
</dbReference>
<protein>
    <submittedName>
        <fullName evidence="2">EAL domain-containing protein</fullName>
    </submittedName>
</protein>
<dbReference type="PROSITE" id="PS50883">
    <property type="entry name" value="EAL"/>
    <property type="match status" value="1"/>
</dbReference>
<feature type="domain" description="EAL" evidence="1">
    <location>
        <begin position="163"/>
        <end position="417"/>
    </location>
</feature>
<dbReference type="InterPro" id="IPR050706">
    <property type="entry name" value="Cyclic-di-GMP_PDE-like"/>
</dbReference>
<dbReference type="CDD" id="cd01948">
    <property type="entry name" value="EAL"/>
    <property type="match status" value="1"/>
</dbReference>
<keyword evidence="3" id="KW-1185">Reference proteome</keyword>
<proteinExistence type="predicted"/>
<sequence>MYVVDQVFVPGEFSERVSAALAQCQAGRAMVIALRLDRADYVEAELEQADAGTLSTTLEFTLRGLLQEQDALLMPNPGEVWLWFPRMASRAVATVATRRLLETVRQISVDRGVAVRGSAGIAVWPEHGEDLASLLRAARRTAVQAQTAHEPIALVTAGGSEDTALQDRESIAALLNINDIEVHLQPIVPMRTGGALAAEALLRLPPTWAKRYTAYEFVRTAERAGLSVSLLKAVLNATARAVTELADSGLQLDVSINVSPDALREPLLPDIIDQTLSIWRVPARTVSLEVTEGSLIENTEQAARHLSALRVRGFAIAIDDFGTGFSSLAYLQRLPLSKLKIDRLFVADMLHNKSSLAIVRTVIELAHNFGLTAIAEGVEDRPTLEALRNLGIDAVQGYVYSPALPPPEFLAWARANARA</sequence>
<evidence type="ECO:0000259" key="1">
    <source>
        <dbReference type="PROSITE" id="PS50883"/>
    </source>
</evidence>
<dbReference type="Proteomes" id="UP001595556">
    <property type="component" value="Unassembled WGS sequence"/>
</dbReference>
<gene>
    <name evidence="2" type="ORF">ACFOEN_17260</name>
</gene>
<dbReference type="SUPFAM" id="SSF141868">
    <property type="entry name" value="EAL domain-like"/>
    <property type="match status" value="1"/>
</dbReference>
<dbReference type="PANTHER" id="PTHR33121:SF79">
    <property type="entry name" value="CYCLIC DI-GMP PHOSPHODIESTERASE PDED-RELATED"/>
    <property type="match status" value="1"/>
</dbReference>
<accession>A0ABV7HB80</accession>
<comment type="caution">
    <text evidence="2">The sequence shown here is derived from an EMBL/GenBank/DDBJ whole genome shotgun (WGS) entry which is preliminary data.</text>
</comment>
<dbReference type="Gene3D" id="3.20.20.450">
    <property type="entry name" value="EAL domain"/>
    <property type="match status" value="1"/>
</dbReference>
<evidence type="ECO:0000313" key="3">
    <source>
        <dbReference type="Proteomes" id="UP001595556"/>
    </source>
</evidence>
<dbReference type="Pfam" id="PF00563">
    <property type="entry name" value="EAL"/>
    <property type="match status" value="1"/>
</dbReference>
<dbReference type="InterPro" id="IPR035919">
    <property type="entry name" value="EAL_sf"/>
</dbReference>
<dbReference type="PANTHER" id="PTHR33121">
    <property type="entry name" value="CYCLIC DI-GMP PHOSPHODIESTERASE PDEF"/>
    <property type="match status" value="1"/>
</dbReference>
<dbReference type="SMART" id="SM00052">
    <property type="entry name" value="EAL"/>
    <property type="match status" value="1"/>
</dbReference>
<dbReference type="SUPFAM" id="SSF55073">
    <property type="entry name" value="Nucleotide cyclase"/>
    <property type="match status" value="1"/>
</dbReference>
<dbReference type="EMBL" id="JBHRTI010000010">
    <property type="protein sequence ID" value="MFC3149375.1"/>
    <property type="molecule type" value="Genomic_DNA"/>
</dbReference>
<organism evidence="2 3">
    <name type="scientific">Piscinibacterium candidicorallinum</name>
    <dbReference type="NCBI Taxonomy" id="1793872"/>
    <lineage>
        <taxon>Bacteria</taxon>
        <taxon>Pseudomonadati</taxon>
        <taxon>Pseudomonadota</taxon>
        <taxon>Betaproteobacteria</taxon>
        <taxon>Burkholderiales</taxon>
        <taxon>Piscinibacterium</taxon>
    </lineage>
</organism>